<evidence type="ECO:0000256" key="2">
    <source>
        <dbReference type="ARBA" id="ARBA00018132"/>
    </source>
</evidence>
<accession>A0A1Y1UAI1</accession>
<dbReference type="Pfam" id="PF19037">
    <property type="entry name" value="Fuz_longin_2"/>
    <property type="match status" value="1"/>
</dbReference>
<evidence type="ECO:0000256" key="3">
    <source>
        <dbReference type="RuleBase" id="RU367048"/>
    </source>
</evidence>
<dbReference type="RefSeq" id="XP_021868780.1">
    <property type="nucleotide sequence ID" value="XM_022017548.1"/>
</dbReference>
<organism evidence="7 8">
    <name type="scientific">Kockovaella imperatae</name>
    <dbReference type="NCBI Taxonomy" id="4999"/>
    <lineage>
        <taxon>Eukaryota</taxon>
        <taxon>Fungi</taxon>
        <taxon>Dikarya</taxon>
        <taxon>Basidiomycota</taxon>
        <taxon>Agaricomycotina</taxon>
        <taxon>Tremellomycetes</taxon>
        <taxon>Tremellales</taxon>
        <taxon>Cuniculitremaceae</taxon>
        <taxon>Kockovaella</taxon>
    </lineage>
</organism>
<dbReference type="InterPro" id="IPR043970">
    <property type="entry name" value="FUZ/MON1/HPS1_longin_3"/>
</dbReference>
<dbReference type="PANTHER" id="PTHR13027">
    <property type="entry name" value="SAND PROTEIN-RELATED"/>
    <property type="match status" value="1"/>
</dbReference>
<dbReference type="PRINTS" id="PR01546">
    <property type="entry name" value="YEAST73DUF"/>
</dbReference>
<evidence type="ECO:0000259" key="5">
    <source>
        <dbReference type="Pfam" id="PF19037"/>
    </source>
</evidence>
<dbReference type="InParanoid" id="A0A1Y1UAI1"/>
<name>A0A1Y1UAI1_9TREE</name>
<keyword evidence="3" id="KW-0653">Protein transport</keyword>
<keyword evidence="8" id="KW-1185">Reference proteome</keyword>
<feature type="domain" description="FUZ/MON1/HPS1 second Longin" evidence="5">
    <location>
        <begin position="204"/>
        <end position="299"/>
    </location>
</feature>
<evidence type="ECO:0000256" key="1">
    <source>
        <dbReference type="ARBA" id="ARBA00004380"/>
    </source>
</evidence>
<proteinExistence type="inferred from homology"/>
<dbReference type="GO" id="GO:0016192">
    <property type="term" value="P:vesicle-mediated transport"/>
    <property type="evidence" value="ECO:0007669"/>
    <property type="project" value="InterPro"/>
</dbReference>
<dbReference type="InterPro" id="IPR043972">
    <property type="entry name" value="FUZ/MON1/HPS1_longin_1"/>
</dbReference>
<dbReference type="FunCoup" id="A0A1Y1UAI1">
    <property type="interactions" value="221"/>
</dbReference>
<evidence type="ECO:0000259" key="4">
    <source>
        <dbReference type="Pfam" id="PF19036"/>
    </source>
</evidence>
<keyword evidence="3" id="KW-0926">Vacuole</keyword>
<comment type="similarity">
    <text evidence="3">Belongs to the MON1/SAND family.</text>
</comment>
<comment type="function">
    <text evidence="3">Required for multiple vacuole delivery pathways including the cytoplasm to vacuole transport (Cvt), autophagy, pexophagy and endocytosis.</text>
</comment>
<keyword evidence="3" id="KW-0813">Transport</keyword>
<evidence type="ECO:0000313" key="7">
    <source>
        <dbReference type="EMBL" id="ORX34517.1"/>
    </source>
</evidence>
<keyword evidence="3" id="KW-0472">Membrane</keyword>
<evidence type="ECO:0000259" key="6">
    <source>
        <dbReference type="Pfam" id="PF19038"/>
    </source>
</evidence>
<dbReference type="OrthoDB" id="272411at2759"/>
<dbReference type="AlphaFoldDB" id="A0A1Y1UAI1"/>
<dbReference type="Proteomes" id="UP000193218">
    <property type="component" value="Unassembled WGS sequence"/>
</dbReference>
<dbReference type="GO" id="GO:0006914">
    <property type="term" value="P:autophagy"/>
    <property type="evidence" value="ECO:0007669"/>
    <property type="project" value="UniProtKB-UniRule"/>
</dbReference>
<comment type="subcellular location">
    <subcellularLocation>
        <location evidence="3">Endosome</location>
        <location evidence="3">Multivesicular body membrane</location>
        <topology evidence="3">Peripheral membrane protein</topology>
    </subcellularLocation>
    <subcellularLocation>
        <location evidence="1 3">Prevacuolar compartment membrane</location>
        <topology evidence="1 3">Peripheral membrane protein</topology>
    </subcellularLocation>
    <subcellularLocation>
        <location evidence="3">Vacuole membrane</location>
        <topology evidence="3">Peripheral membrane protein</topology>
    </subcellularLocation>
</comment>
<feature type="domain" description="FUZ/MON1/HPS1 third Longin" evidence="6">
    <location>
        <begin position="329"/>
        <end position="431"/>
    </location>
</feature>
<keyword evidence="3" id="KW-0967">Endosome</keyword>
<dbReference type="InterPro" id="IPR004353">
    <property type="entry name" value="Mon1"/>
</dbReference>
<evidence type="ECO:0000313" key="8">
    <source>
        <dbReference type="Proteomes" id="UP000193218"/>
    </source>
</evidence>
<dbReference type="STRING" id="4999.A0A1Y1UAI1"/>
<dbReference type="EMBL" id="NBSH01000014">
    <property type="protein sequence ID" value="ORX34517.1"/>
    <property type="molecule type" value="Genomic_DNA"/>
</dbReference>
<dbReference type="Pfam" id="PF19038">
    <property type="entry name" value="Fuz_longin_3"/>
    <property type="match status" value="1"/>
</dbReference>
<sequence>MVIGSGSARMGLRDLVKRSSGISRSGETSRARTVSISRRRLSRQYYILTHAGKLVFASGENEQVQSLMGVAQALVSIYAAEDDRPRSIIRGKSRISFLLKAPLYLFCVSDWGEPEHVLRTHLEYIHLQVLSIVTSTQLAKAFQRRSNFDLSRLLEGTEHFLHTLIKRAQHDFSYLTSSLEPLRMAPSLREAAAAALMPPAKFRDLLYVLLIASGRIVTLLRPRKHSIHPSDLHLLLNTLAASPTLTSSETWIPICFPKFNPAGYVHAYISPVTEDITLVFISADREAFNDLQGWKDIVVEKLARDQTLSRISQAIPLHSYSVSAVSLPGLYHFIYKSRQSIQITAPSWEPPYDGAARDRLITLYQHLHDSLHAKAGQAEPLRLVYVKTQHEACLGWMTKPFELYMAVSPHLSKAAVVSAANAVATFMSKEEARVFIKDAPVF</sequence>
<dbReference type="GO" id="GO:0000329">
    <property type="term" value="C:fungal-type vacuole membrane"/>
    <property type="evidence" value="ECO:0007669"/>
    <property type="project" value="TreeGrafter"/>
</dbReference>
<dbReference type="GO" id="GO:0006623">
    <property type="term" value="P:protein targeting to vacuole"/>
    <property type="evidence" value="ECO:0007669"/>
    <property type="project" value="UniProtKB-UniRule"/>
</dbReference>
<gene>
    <name evidence="7" type="ORF">BD324DRAFT_643462</name>
</gene>
<dbReference type="Pfam" id="PF19036">
    <property type="entry name" value="Fuz_longin_1"/>
    <property type="match status" value="1"/>
</dbReference>
<comment type="caution">
    <text evidence="7">The sequence shown here is derived from an EMBL/GenBank/DDBJ whole genome shotgun (WGS) entry which is preliminary data.</text>
</comment>
<dbReference type="GeneID" id="33559357"/>
<protein>
    <recommendedName>
        <fullName evidence="2 3">Vacuolar fusion protein MON1</fullName>
    </recommendedName>
</protein>
<dbReference type="GO" id="GO:0035658">
    <property type="term" value="C:Mon1-Ccz1 complex"/>
    <property type="evidence" value="ECO:0007669"/>
    <property type="project" value="TreeGrafter"/>
</dbReference>
<dbReference type="InterPro" id="IPR043971">
    <property type="entry name" value="FUZ/MON1/HPS1_longin_2"/>
</dbReference>
<dbReference type="PANTHER" id="PTHR13027:SF7">
    <property type="entry name" value="VACUOLAR FUSION PROTEIN MON1 HOMOLOG"/>
    <property type="match status" value="1"/>
</dbReference>
<keyword evidence="3" id="KW-0072">Autophagy</keyword>
<dbReference type="GO" id="GO:0032585">
    <property type="term" value="C:multivesicular body membrane"/>
    <property type="evidence" value="ECO:0007669"/>
    <property type="project" value="UniProtKB-SubCell"/>
</dbReference>
<feature type="domain" description="FUZ/MON1/HPS1 first Longin" evidence="4">
    <location>
        <begin position="44"/>
        <end position="164"/>
    </location>
</feature>
<reference evidence="7 8" key="1">
    <citation type="submission" date="2017-03" db="EMBL/GenBank/DDBJ databases">
        <title>Widespread Adenine N6-methylation of Active Genes in Fungi.</title>
        <authorList>
            <consortium name="DOE Joint Genome Institute"/>
            <person name="Mondo S.J."/>
            <person name="Dannebaum R.O."/>
            <person name="Kuo R.C."/>
            <person name="Louie K.B."/>
            <person name="Bewick A.J."/>
            <person name="Labutti K."/>
            <person name="Haridas S."/>
            <person name="Kuo A."/>
            <person name="Salamov A."/>
            <person name="Ahrendt S.R."/>
            <person name="Lau R."/>
            <person name="Bowen B.P."/>
            <person name="Lipzen A."/>
            <person name="Sullivan W."/>
            <person name="Andreopoulos W.B."/>
            <person name="Clum A."/>
            <person name="Lindquist E."/>
            <person name="Daum C."/>
            <person name="Northen T.R."/>
            <person name="Ramamoorthy G."/>
            <person name="Schmitz R.J."/>
            <person name="Gryganskyi A."/>
            <person name="Culley D."/>
            <person name="Magnuson J."/>
            <person name="James T.Y."/>
            <person name="O'Malley M.A."/>
            <person name="Stajich J.E."/>
            <person name="Spatafora J.W."/>
            <person name="Visel A."/>
            <person name="Grigoriev I.V."/>
        </authorList>
    </citation>
    <scope>NUCLEOTIDE SEQUENCE [LARGE SCALE GENOMIC DNA]</scope>
    <source>
        <strain evidence="7 8">NRRL Y-17943</strain>
    </source>
</reference>